<feature type="region of interest" description="Disordered" evidence="12">
    <location>
        <begin position="146"/>
        <end position="165"/>
    </location>
</feature>
<proteinExistence type="inferred from homology"/>
<comment type="similarity">
    <text evidence="4">Belongs to the phospholipase D family.</text>
</comment>
<evidence type="ECO:0000256" key="8">
    <source>
        <dbReference type="ARBA" id="ARBA00022801"/>
    </source>
</evidence>
<dbReference type="SUPFAM" id="SSF56024">
    <property type="entry name" value="Phospholipase D/nuclease"/>
    <property type="match status" value="1"/>
</dbReference>
<protein>
    <recommendedName>
        <fullName evidence="6">Phospholipase D</fullName>
        <ecNumber evidence="5">3.1.4.4</ecNumber>
    </recommendedName>
    <alternativeName>
        <fullName evidence="11">Choline phosphatase</fullName>
    </alternativeName>
</protein>
<dbReference type="InterPro" id="IPR001736">
    <property type="entry name" value="PLipase_D/transphosphatidylase"/>
</dbReference>
<evidence type="ECO:0000256" key="4">
    <source>
        <dbReference type="ARBA" id="ARBA00008664"/>
    </source>
</evidence>
<evidence type="ECO:0000313" key="14">
    <source>
        <dbReference type="EMBL" id="KGT73047.1"/>
    </source>
</evidence>
<evidence type="ECO:0000256" key="6">
    <source>
        <dbReference type="ARBA" id="ARBA00018392"/>
    </source>
</evidence>
<evidence type="ECO:0000256" key="11">
    <source>
        <dbReference type="ARBA" id="ARBA00029594"/>
    </source>
</evidence>
<feature type="compositionally biased region" description="Basic residues" evidence="12">
    <location>
        <begin position="150"/>
        <end position="165"/>
    </location>
</feature>
<comment type="function">
    <text evidence="2">Could be a virulence factor.</text>
</comment>
<evidence type="ECO:0000313" key="15">
    <source>
        <dbReference type="Proteomes" id="UP000030377"/>
    </source>
</evidence>
<name>A0A0A3XF78_BRAJP</name>
<evidence type="ECO:0000256" key="5">
    <source>
        <dbReference type="ARBA" id="ARBA00012027"/>
    </source>
</evidence>
<dbReference type="Gene3D" id="3.30.870.10">
    <property type="entry name" value="Endonuclease Chain A"/>
    <property type="match status" value="1"/>
</dbReference>
<dbReference type="GO" id="GO:0016042">
    <property type="term" value="P:lipid catabolic process"/>
    <property type="evidence" value="ECO:0007669"/>
    <property type="project" value="UniProtKB-KW"/>
</dbReference>
<dbReference type="EC" id="3.1.4.4" evidence="5"/>
<comment type="catalytic activity">
    <reaction evidence="1">
        <text>a 1,2-diacyl-sn-glycero-3-phosphocholine + H2O = a 1,2-diacyl-sn-glycero-3-phosphate + choline + H(+)</text>
        <dbReference type="Rhea" id="RHEA:14445"/>
        <dbReference type="ChEBI" id="CHEBI:15354"/>
        <dbReference type="ChEBI" id="CHEBI:15377"/>
        <dbReference type="ChEBI" id="CHEBI:15378"/>
        <dbReference type="ChEBI" id="CHEBI:57643"/>
        <dbReference type="ChEBI" id="CHEBI:58608"/>
        <dbReference type="EC" id="3.1.4.4"/>
    </reaction>
</comment>
<feature type="domain" description="PLD phosphodiesterase" evidence="13">
    <location>
        <begin position="93"/>
        <end position="116"/>
    </location>
</feature>
<evidence type="ECO:0000256" key="2">
    <source>
        <dbReference type="ARBA" id="ARBA00003145"/>
    </source>
</evidence>
<dbReference type="GO" id="GO:0006793">
    <property type="term" value="P:phosphorus metabolic process"/>
    <property type="evidence" value="ECO:0007669"/>
    <property type="project" value="UniProtKB-ARBA"/>
</dbReference>
<dbReference type="InterPro" id="IPR051406">
    <property type="entry name" value="PLD_domain"/>
</dbReference>
<evidence type="ECO:0000256" key="7">
    <source>
        <dbReference type="ARBA" id="ARBA00022525"/>
    </source>
</evidence>
<sequence>MYSEAVLKLIRSARRSLVFQIPYIGMPSNPRQHRGYIDDLIGELTDKLVSLDDARVILRADSSKKFSDPTHSAWYFKSKGVDIDSRLKQIPNHHTKGMVVDGKRVLIGSHNWSGMGVSTNRDASLIFDHAGIAKYFADAFESTGIAPTRSRPKSSSHGRAARRAS</sequence>
<dbReference type="InterPro" id="IPR025202">
    <property type="entry name" value="PLD-like_dom"/>
</dbReference>
<dbReference type="GO" id="GO:0016891">
    <property type="term" value="F:RNA endonuclease activity producing 5'-phosphomonoesters, hydrolytic mechanism"/>
    <property type="evidence" value="ECO:0007669"/>
    <property type="project" value="TreeGrafter"/>
</dbReference>
<dbReference type="STRING" id="375.BKD09_RS42995"/>
<comment type="subcellular location">
    <subcellularLocation>
        <location evidence="3">Secreted</location>
    </subcellularLocation>
</comment>
<dbReference type="Pfam" id="PF13091">
    <property type="entry name" value="PLDc_2"/>
    <property type="match status" value="1"/>
</dbReference>
<dbReference type="PANTHER" id="PTHR43856:SF1">
    <property type="entry name" value="MITOCHONDRIAL CARDIOLIPIN HYDROLASE"/>
    <property type="match status" value="1"/>
</dbReference>
<evidence type="ECO:0000259" key="13">
    <source>
        <dbReference type="PROSITE" id="PS50035"/>
    </source>
</evidence>
<dbReference type="EMBL" id="JRPN01000073">
    <property type="protein sequence ID" value="KGT73047.1"/>
    <property type="molecule type" value="Genomic_DNA"/>
</dbReference>
<dbReference type="PROSITE" id="PS50035">
    <property type="entry name" value="PLD"/>
    <property type="match status" value="1"/>
</dbReference>
<reference evidence="14 15" key="1">
    <citation type="submission" date="2014-09" db="EMBL/GenBank/DDBJ databases">
        <title>Draft genome of Bradyrhizobium japonicum Is-34.</title>
        <authorList>
            <person name="Tsurumaru H."/>
            <person name="Yamakawa T."/>
            <person name="Hashimoto S."/>
            <person name="Okizaki K."/>
            <person name="Kanesaki Y."/>
            <person name="Yoshikawa H."/>
            <person name="Yajima S."/>
        </authorList>
    </citation>
    <scope>NUCLEOTIDE SEQUENCE [LARGE SCALE GENOMIC DNA]</scope>
    <source>
        <strain evidence="14 15">Is-34</strain>
    </source>
</reference>
<comment type="caution">
    <text evidence="14">The sequence shown here is derived from an EMBL/GenBank/DDBJ whole genome shotgun (WGS) entry which is preliminary data.</text>
</comment>
<dbReference type="SMART" id="SM00155">
    <property type="entry name" value="PLDc"/>
    <property type="match status" value="1"/>
</dbReference>
<keyword evidence="9" id="KW-0442">Lipid degradation</keyword>
<evidence type="ECO:0000256" key="3">
    <source>
        <dbReference type="ARBA" id="ARBA00004613"/>
    </source>
</evidence>
<evidence type="ECO:0000256" key="9">
    <source>
        <dbReference type="ARBA" id="ARBA00022963"/>
    </source>
</evidence>
<evidence type="ECO:0000256" key="1">
    <source>
        <dbReference type="ARBA" id="ARBA00000798"/>
    </source>
</evidence>
<dbReference type="PANTHER" id="PTHR43856">
    <property type="entry name" value="CARDIOLIPIN HYDROLASE"/>
    <property type="match status" value="1"/>
</dbReference>
<gene>
    <name evidence="14" type="ORF">MA20_46715</name>
</gene>
<dbReference type="GO" id="GO:0005576">
    <property type="term" value="C:extracellular region"/>
    <property type="evidence" value="ECO:0007669"/>
    <property type="project" value="UniProtKB-SubCell"/>
</dbReference>
<organism evidence="14 15">
    <name type="scientific">Bradyrhizobium japonicum</name>
    <dbReference type="NCBI Taxonomy" id="375"/>
    <lineage>
        <taxon>Bacteria</taxon>
        <taxon>Pseudomonadati</taxon>
        <taxon>Pseudomonadota</taxon>
        <taxon>Alphaproteobacteria</taxon>
        <taxon>Hyphomicrobiales</taxon>
        <taxon>Nitrobacteraceae</taxon>
        <taxon>Bradyrhizobium</taxon>
    </lineage>
</organism>
<keyword evidence="7" id="KW-0964">Secreted</keyword>
<keyword evidence="10" id="KW-0443">Lipid metabolism</keyword>
<dbReference type="Proteomes" id="UP000030377">
    <property type="component" value="Unassembled WGS sequence"/>
</dbReference>
<keyword evidence="8" id="KW-0378">Hydrolase</keyword>
<evidence type="ECO:0000256" key="10">
    <source>
        <dbReference type="ARBA" id="ARBA00023098"/>
    </source>
</evidence>
<dbReference type="AlphaFoldDB" id="A0A0A3XF78"/>
<evidence type="ECO:0000256" key="12">
    <source>
        <dbReference type="SAM" id="MobiDB-lite"/>
    </source>
</evidence>
<dbReference type="GO" id="GO:0004630">
    <property type="term" value="F:phospholipase D activity"/>
    <property type="evidence" value="ECO:0007669"/>
    <property type="project" value="UniProtKB-EC"/>
</dbReference>
<accession>A0A0A3XF78</accession>